<evidence type="ECO:0000256" key="15">
    <source>
        <dbReference type="SAM" id="Coils"/>
    </source>
</evidence>
<dbReference type="GO" id="GO:0008083">
    <property type="term" value="F:growth factor activity"/>
    <property type="evidence" value="ECO:0007669"/>
    <property type="project" value="InterPro"/>
</dbReference>
<dbReference type="GO" id="GO:0005096">
    <property type="term" value="F:GTPase activator activity"/>
    <property type="evidence" value="ECO:0007669"/>
    <property type="project" value="InterPro"/>
</dbReference>
<comment type="caution">
    <text evidence="18">The sequence shown here is derived from an EMBL/GenBank/DDBJ whole genome shotgun (WGS) entry which is preliminary data.</text>
</comment>
<keyword evidence="10 14" id="KW-0863">Zinc-finger</keyword>
<dbReference type="Gene3D" id="1.20.5.730">
    <property type="entry name" value="Single helix bin"/>
    <property type="match status" value="1"/>
</dbReference>
<dbReference type="Pfam" id="PF01363">
    <property type="entry name" value="FYVE"/>
    <property type="match status" value="1"/>
</dbReference>
<keyword evidence="11" id="KW-0862">Zinc</keyword>
<feature type="compositionally biased region" description="Polar residues" evidence="16">
    <location>
        <begin position="465"/>
        <end position="475"/>
    </location>
</feature>
<accession>A0A8X6IDI9</accession>
<feature type="coiled-coil region" evidence="15">
    <location>
        <begin position="273"/>
        <end position="300"/>
    </location>
</feature>
<dbReference type="GO" id="GO:0008270">
    <property type="term" value="F:zinc ion binding"/>
    <property type="evidence" value="ECO:0007669"/>
    <property type="project" value="UniProtKB-KW"/>
</dbReference>
<dbReference type="Pfam" id="PF09311">
    <property type="entry name" value="Rab5-bind"/>
    <property type="match status" value="1"/>
</dbReference>
<dbReference type="EMBL" id="BMAV01025123">
    <property type="protein sequence ID" value="GFS38675.1"/>
    <property type="molecule type" value="Genomic_DNA"/>
</dbReference>
<evidence type="ECO:0000256" key="8">
    <source>
        <dbReference type="ARBA" id="ARBA00022723"/>
    </source>
</evidence>
<keyword evidence="13 15" id="KW-0175">Coiled coil</keyword>
<evidence type="ECO:0000256" key="7">
    <source>
        <dbReference type="ARBA" id="ARBA00022583"/>
    </source>
</evidence>
<dbReference type="OrthoDB" id="79940at2759"/>
<evidence type="ECO:0000256" key="14">
    <source>
        <dbReference type="PROSITE-ProRule" id="PRU00091"/>
    </source>
</evidence>
<evidence type="ECO:0000256" key="4">
    <source>
        <dbReference type="ARBA" id="ARBA00022448"/>
    </source>
</evidence>
<evidence type="ECO:0000256" key="6">
    <source>
        <dbReference type="ARBA" id="ARBA00022553"/>
    </source>
</evidence>
<dbReference type="SUPFAM" id="SSF57903">
    <property type="entry name" value="FYVE/PHD zinc finger"/>
    <property type="match status" value="1"/>
</dbReference>
<dbReference type="InterPro" id="IPR011011">
    <property type="entry name" value="Znf_FYVE_PHD"/>
</dbReference>
<dbReference type="CDD" id="cd15739">
    <property type="entry name" value="FYVE_RABE_unchar"/>
    <property type="match status" value="1"/>
</dbReference>
<evidence type="ECO:0000256" key="2">
    <source>
        <dbReference type="ARBA" id="ARBA00004496"/>
    </source>
</evidence>
<evidence type="ECO:0000256" key="10">
    <source>
        <dbReference type="ARBA" id="ARBA00022771"/>
    </source>
</evidence>
<organism evidence="18 19">
    <name type="scientific">Trichonephila inaurata madagascariensis</name>
    <dbReference type="NCBI Taxonomy" id="2747483"/>
    <lineage>
        <taxon>Eukaryota</taxon>
        <taxon>Metazoa</taxon>
        <taxon>Ecdysozoa</taxon>
        <taxon>Arthropoda</taxon>
        <taxon>Chelicerata</taxon>
        <taxon>Arachnida</taxon>
        <taxon>Araneae</taxon>
        <taxon>Araneomorphae</taxon>
        <taxon>Entelegynae</taxon>
        <taxon>Araneoidea</taxon>
        <taxon>Nephilidae</taxon>
        <taxon>Trichonephila</taxon>
        <taxon>Trichonephila inaurata</taxon>
    </lineage>
</organism>
<comment type="similarity">
    <text evidence="3">Belongs to the rabaptin family.</text>
</comment>
<feature type="compositionally biased region" description="Basic and acidic residues" evidence="16">
    <location>
        <begin position="335"/>
        <end position="370"/>
    </location>
</feature>
<evidence type="ECO:0000256" key="1">
    <source>
        <dbReference type="ARBA" id="ARBA00004412"/>
    </source>
</evidence>
<keyword evidence="7" id="KW-0254">Endocytosis</keyword>
<keyword evidence="4" id="KW-0813">Transport</keyword>
<name>A0A8X6IDI9_9ARAC</name>
<evidence type="ECO:0000256" key="16">
    <source>
        <dbReference type="SAM" id="MobiDB-lite"/>
    </source>
</evidence>
<dbReference type="Gene3D" id="3.30.40.10">
    <property type="entry name" value="Zinc/RING finger domain, C3HC4 (zinc finger)"/>
    <property type="match status" value="1"/>
</dbReference>
<evidence type="ECO:0000313" key="18">
    <source>
        <dbReference type="EMBL" id="GFS38675.1"/>
    </source>
</evidence>
<dbReference type="Proteomes" id="UP000886998">
    <property type="component" value="Unassembled WGS sequence"/>
</dbReference>
<comment type="subcellular location">
    <subcellularLocation>
        <location evidence="2">Cytoplasm</location>
    </subcellularLocation>
    <subcellularLocation>
        <location evidence="1">Early endosome</location>
    </subcellularLocation>
</comment>
<evidence type="ECO:0000256" key="9">
    <source>
        <dbReference type="ARBA" id="ARBA00022753"/>
    </source>
</evidence>
<keyword evidence="9" id="KW-0967">Endosome</keyword>
<feature type="domain" description="FYVE-type" evidence="17">
    <location>
        <begin position="853"/>
        <end position="911"/>
    </location>
</feature>
<dbReference type="AlphaFoldDB" id="A0A8X6IDI9"/>
<dbReference type="GO" id="GO:0015031">
    <property type="term" value="P:protein transport"/>
    <property type="evidence" value="ECO:0007669"/>
    <property type="project" value="UniProtKB-KW"/>
</dbReference>
<evidence type="ECO:0000256" key="12">
    <source>
        <dbReference type="ARBA" id="ARBA00022927"/>
    </source>
</evidence>
<keyword evidence="5" id="KW-0963">Cytoplasm</keyword>
<dbReference type="SUPFAM" id="SSF103652">
    <property type="entry name" value="G protein-binding domain"/>
    <property type="match status" value="1"/>
</dbReference>
<dbReference type="InterPro" id="IPR015390">
    <property type="entry name" value="Rabaptin_Rab5-bd_dom"/>
</dbReference>
<keyword evidence="12" id="KW-0653">Protein transport</keyword>
<dbReference type="PANTHER" id="PTHR31179">
    <property type="entry name" value="RAB GTPASE-BINDING EFFECTOR PROTEIN"/>
    <property type="match status" value="1"/>
</dbReference>
<dbReference type="InterPro" id="IPR018514">
    <property type="entry name" value="Rabaptin_CC"/>
</dbReference>
<evidence type="ECO:0000256" key="13">
    <source>
        <dbReference type="ARBA" id="ARBA00023054"/>
    </source>
</evidence>
<proteinExistence type="inferred from homology"/>
<evidence type="ECO:0000256" key="11">
    <source>
        <dbReference type="ARBA" id="ARBA00022833"/>
    </source>
</evidence>
<feature type="coiled-coil region" evidence="15">
    <location>
        <begin position="157"/>
        <end position="205"/>
    </location>
</feature>
<evidence type="ECO:0000256" key="5">
    <source>
        <dbReference type="ARBA" id="ARBA00022490"/>
    </source>
</evidence>
<evidence type="ECO:0000259" key="17">
    <source>
        <dbReference type="PROSITE" id="PS50178"/>
    </source>
</evidence>
<feature type="coiled-coil region" evidence="15">
    <location>
        <begin position="30"/>
        <end position="122"/>
    </location>
</feature>
<reference evidence="18" key="1">
    <citation type="submission" date="2020-08" db="EMBL/GenBank/DDBJ databases">
        <title>Multicomponent nature underlies the extraordinary mechanical properties of spider dragline silk.</title>
        <authorList>
            <person name="Kono N."/>
            <person name="Nakamura H."/>
            <person name="Mori M."/>
            <person name="Yoshida Y."/>
            <person name="Ohtoshi R."/>
            <person name="Malay A.D."/>
            <person name="Moran D.A.P."/>
            <person name="Tomita M."/>
            <person name="Numata K."/>
            <person name="Arakawa K."/>
        </authorList>
    </citation>
    <scope>NUCLEOTIDE SEQUENCE</scope>
</reference>
<dbReference type="InterPro" id="IPR000306">
    <property type="entry name" value="Znf_FYVE"/>
</dbReference>
<feature type="region of interest" description="Disordered" evidence="16">
    <location>
        <begin position="335"/>
        <end position="387"/>
    </location>
</feature>
<dbReference type="PANTHER" id="PTHR31179:SF7">
    <property type="entry name" value="FYVE-TYPE DOMAIN-CONTAINING PROTEIN"/>
    <property type="match status" value="1"/>
</dbReference>
<dbReference type="InterPro" id="IPR013083">
    <property type="entry name" value="Znf_RING/FYVE/PHD"/>
</dbReference>
<keyword evidence="19" id="KW-1185">Reference proteome</keyword>
<dbReference type="SMART" id="SM00064">
    <property type="entry name" value="FYVE"/>
    <property type="match status" value="1"/>
</dbReference>
<dbReference type="PROSITE" id="PS50178">
    <property type="entry name" value="ZF_FYVE"/>
    <property type="match status" value="1"/>
</dbReference>
<keyword evidence="8" id="KW-0479">Metal-binding</keyword>
<sequence length="927" mass="106761">METSEVARSFDDVDRLIQVNEFPEPSASDIQHLQKELRRLQAELDECRSLVTVAECEKENVVETEERKRKEEVASIQRIMEEAVSEAVRNTSSRYEKELSQLQKTNEKLESDLQELKNKDKTDISREGVLAAVTKSLKRVGNLGGPLPFTSSTGESIENLEESMRKAQEDAEMLRSLVVPLEEEIKALKDKLRSTDEQLREYETAFANLVKGLGSDSLSEMIKGKGPAEVVKHLDEKLISLSQGLQAEKASRSDLEMYVAVLNTREAAWQADMDKLRLELQEVCQLLEKEKKEHVQLKRTWQMANDQFLEAQRLQIMDMSRMQSVLTSEQQRQIAEAKKRDERRMELERQMKSMERKDSEEKVNEAEKGRTSPFSRPSSAKLVKSSPVMNHKLLVNSNKLSQDLDSQINSSTRARSIPDNLNLTENVLTEKRSLSSSALNGMSKDNLKNSSLVPINSPPVKEAQMTPTTPKKVPSLTQDQLKALSDLTPELEIRKSLLDNARAELESCSLIGKRLVSEKAWQELEEELKRAREKLGQSCEMCCNYELQLQHVQQMESEQRSKAAAAEQKLEDYKKDLHREQEYRQEMKEKFDEISKECEQKVSELFKMREEFEKTYSLIKSNYDICRKELTDYQTLVAAERDTLKRELERVQNENDVLLGKHIAKAQQMRNEDINLPDTTEELQFYCLQKQEELITIKAAKENMEEALKGDIQMLKNQLTSEQNAKERLEDTYTQELDNLREQLGILESVQQELSLQQTQNSDLDKRLTCLLDDLKARDDKISQLHAQVEELLAAKSKLEEEVHELKSKVQGLQSDLDNSEAVQRDFVKLSQSLQMELEKIRQSDSEVRWQHDEDVPECNTCKKTFQSRKEKFHCNHCGKIFCLECSSRTVNSGPKKRQFKVCNVCHTLLDHQTAPYFSSDPPQTPS</sequence>
<dbReference type="GO" id="GO:0005769">
    <property type="term" value="C:early endosome"/>
    <property type="evidence" value="ECO:0007669"/>
    <property type="project" value="UniProtKB-SubCell"/>
</dbReference>
<protein>
    <submittedName>
        <fullName evidence="18">Rab GTPase-binding effector protein 1</fullName>
    </submittedName>
</protein>
<feature type="coiled-coil region" evidence="15">
    <location>
        <begin position="514"/>
        <end position="604"/>
    </location>
</feature>
<evidence type="ECO:0000256" key="3">
    <source>
        <dbReference type="ARBA" id="ARBA00006603"/>
    </source>
</evidence>
<feature type="region of interest" description="Disordered" evidence="16">
    <location>
        <begin position="439"/>
        <end position="475"/>
    </location>
</feature>
<dbReference type="FunFam" id="1.20.5.730:FF:000005">
    <property type="entry name" value="RABaptiN (Rab effector)"/>
    <property type="match status" value="1"/>
</dbReference>
<evidence type="ECO:0000313" key="19">
    <source>
        <dbReference type="Proteomes" id="UP000886998"/>
    </source>
</evidence>
<gene>
    <name evidence="18" type="primary">Rabep1</name>
    <name evidence="18" type="ORF">TNIN_12583</name>
</gene>
<keyword evidence="6" id="KW-0597">Phosphoprotein</keyword>
<dbReference type="InterPro" id="IPR017455">
    <property type="entry name" value="Znf_FYVE-rel"/>
</dbReference>
<dbReference type="GO" id="GO:0006897">
    <property type="term" value="P:endocytosis"/>
    <property type="evidence" value="ECO:0007669"/>
    <property type="project" value="UniProtKB-KW"/>
</dbReference>
<dbReference type="InterPro" id="IPR003914">
    <property type="entry name" value="Rabaptin"/>
</dbReference>
<feature type="coiled-coil region" evidence="15">
    <location>
        <begin position="634"/>
        <end position="661"/>
    </location>
</feature>
<feature type="coiled-coil region" evidence="15">
    <location>
        <begin position="698"/>
        <end position="823"/>
    </location>
</feature>
<dbReference type="Pfam" id="PF03528">
    <property type="entry name" value="Rabaptin"/>
    <property type="match status" value="3"/>
</dbReference>